<sequence length="182" mass="21436">MSINSIKKIFKRKKTNDAGIGHTKCNDWLENFIKEKKIECYKYSDFKDIQSIGRQNVVRANLKDKIFVLKYFNNDDNTIRQVVCELESLRTIVHENILQFYGITRVEDGIPCESSQINKHMLVLEYADSGTLDTYLNEYFNNLNWNDKLNLALQLANAVLYLHNNNIFLRRNLVCIRLFIAY</sequence>
<dbReference type="SUPFAM" id="SSF56112">
    <property type="entry name" value="Protein kinase-like (PK-like)"/>
    <property type="match status" value="1"/>
</dbReference>
<dbReference type="Gene3D" id="1.10.510.10">
    <property type="entry name" value="Transferase(Phosphotransferase) domain 1"/>
    <property type="match status" value="1"/>
</dbReference>
<dbReference type="GO" id="GO:0005524">
    <property type="term" value="F:ATP binding"/>
    <property type="evidence" value="ECO:0007669"/>
    <property type="project" value="UniProtKB-KW"/>
</dbReference>
<keyword evidence="2" id="KW-0067">ATP-binding</keyword>
<organism evidence="4 5">
    <name type="scientific">Glomus cerebriforme</name>
    <dbReference type="NCBI Taxonomy" id="658196"/>
    <lineage>
        <taxon>Eukaryota</taxon>
        <taxon>Fungi</taxon>
        <taxon>Fungi incertae sedis</taxon>
        <taxon>Mucoromycota</taxon>
        <taxon>Glomeromycotina</taxon>
        <taxon>Glomeromycetes</taxon>
        <taxon>Glomerales</taxon>
        <taxon>Glomeraceae</taxon>
        <taxon>Glomus</taxon>
    </lineage>
</organism>
<dbReference type="Proteomes" id="UP000265703">
    <property type="component" value="Unassembled WGS sequence"/>
</dbReference>
<dbReference type="EMBL" id="QKYT01000042">
    <property type="protein sequence ID" value="RIA96646.1"/>
    <property type="molecule type" value="Genomic_DNA"/>
</dbReference>
<dbReference type="InterPro" id="IPR000719">
    <property type="entry name" value="Prot_kinase_dom"/>
</dbReference>
<keyword evidence="1" id="KW-0547">Nucleotide-binding</keyword>
<dbReference type="InterPro" id="IPR011009">
    <property type="entry name" value="Kinase-like_dom_sf"/>
</dbReference>
<keyword evidence="4" id="KW-0808">Transferase</keyword>
<dbReference type="PANTHER" id="PTHR27001">
    <property type="entry name" value="OS01G0253100 PROTEIN"/>
    <property type="match status" value="1"/>
</dbReference>
<reference evidence="4 5" key="1">
    <citation type="submission" date="2018-06" db="EMBL/GenBank/DDBJ databases">
        <title>Comparative genomics reveals the genomic features of Rhizophagus irregularis, R. cerebriforme, R. diaphanum and Gigaspora rosea, and their symbiotic lifestyle signature.</title>
        <authorList>
            <person name="Morin E."/>
            <person name="San Clemente H."/>
            <person name="Chen E.C.H."/>
            <person name="De La Providencia I."/>
            <person name="Hainaut M."/>
            <person name="Kuo A."/>
            <person name="Kohler A."/>
            <person name="Murat C."/>
            <person name="Tang N."/>
            <person name="Roy S."/>
            <person name="Loubradou J."/>
            <person name="Henrissat B."/>
            <person name="Grigoriev I.V."/>
            <person name="Corradi N."/>
            <person name="Roux C."/>
            <person name="Martin F.M."/>
        </authorList>
    </citation>
    <scope>NUCLEOTIDE SEQUENCE [LARGE SCALE GENOMIC DNA]</scope>
    <source>
        <strain evidence="4 5">DAOM 227022</strain>
    </source>
</reference>
<dbReference type="GO" id="GO:0004672">
    <property type="term" value="F:protein kinase activity"/>
    <property type="evidence" value="ECO:0007669"/>
    <property type="project" value="InterPro"/>
</dbReference>
<evidence type="ECO:0000313" key="4">
    <source>
        <dbReference type="EMBL" id="RIA96646.1"/>
    </source>
</evidence>
<dbReference type="PROSITE" id="PS50011">
    <property type="entry name" value="PROTEIN_KINASE_DOM"/>
    <property type="match status" value="1"/>
</dbReference>
<accession>A0A397TI91</accession>
<dbReference type="PANTHER" id="PTHR27001:SF931">
    <property type="entry name" value="OS11G0664100 PROTEIN"/>
    <property type="match status" value="1"/>
</dbReference>
<dbReference type="InterPro" id="IPR001245">
    <property type="entry name" value="Ser-Thr/Tyr_kinase_cat_dom"/>
</dbReference>
<protein>
    <submittedName>
        <fullName evidence="4">Kinase-like domain-containing protein</fullName>
    </submittedName>
</protein>
<comment type="caution">
    <text evidence="4">The sequence shown here is derived from an EMBL/GenBank/DDBJ whole genome shotgun (WGS) entry which is preliminary data.</text>
</comment>
<evidence type="ECO:0000313" key="5">
    <source>
        <dbReference type="Proteomes" id="UP000265703"/>
    </source>
</evidence>
<evidence type="ECO:0000256" key="2">
    <source>
        <dbReference type="ARBA" id="ARBA00022840"/>
    </source>
</evidence>
<evidence type="ECO:0000259" key="3">
    <source>
        <dbReference type="PROSITE" id="PS50011"/>
    </source>
</evidence>
<dbReference type="STRING" id="658196.A0A397TI91"/>
<dbReference type="OrthoDB" id="2426322at2759"/>
<gene>
    <name evidence="4" type="ORF">C1645_368350</name>
</gene>
<keyword evidence="4" id="KW-0418">Kinase</keyword>
<feature type="domain" description="Protein kinase" evidence="3">
    <location>
        <begin position="43"/>
        <end position="182"/>
    </location>
</feature>
<name>A0A397TI91_9GLOM</name>
<dbReference type="Pfam" id="PF07714">
    <property type="entry name" value="PK_Tyr_Ser-Thr"/>
    <property type="match status" value="1"/>
</dbReference>
<proteinExistence type="predicted"/>
<dbReference type="AlphaFoldDB" id="A0A397TI91"/>
<keyword evidence="5" id="KW-1185">Reference proteome</keyword>
<dbReference type="GO" id="GO:0005886">
    <property type="term" value="C:plasma membrane"/>
    <property type="evidence" value="ECO:0007669"/>
    <property type="project" value="TreeGrafter"/>
</dbReference>
<evidence type="ECO:0000256" key="1">
    <source>
        <dbReference type="ARBA" id="ARBA00022741"/>
    </source>
</evidence>